<dbReference type="SUPFAM" id="SSF52980">
    <property type="entry name" value="Restriction endonuclease-like"/>
    <property type="match status" value="1"/>
</dbReference>
<dbReference type="PANTHER" id="PTHR34107:SF4">
    <property type="entry name" value="SLL1222 PROTEIN"/>
    <property type="match status" value="1"/>
</dbReference>
<dbReference type="Proteomes" id="UP000658656">
    <property type="component" value="Unassembled WGS sequence"/>
</dbReference>
<dbReference type="InterPro" id="IPR012296">
    <property type="entry name" value="Nuclease_put_TT1808"/>
</dbReference>
<sequence length="192" mass="20782">MTAEAVIDHPLGPNTVDDWLAAEPPADGSHLELILGYLHVAPPPSGSHQHAAFELAVLLRNAIRVAKRHDLHVLPAVGVRISSYFRTALIPDVVVVDVDVHHVSFAPENVLLAVEVWSPGNTRAERETKMAAYAAAGVPHVWIVEAPRGEPVKFWGYRLGETEYRQEIYAGNGETITAPGPVPVEVDTSALT</sequence>
<evidence type="ECO:0000313" key="3">
    <source>
        <dbReference type="Proteomes" id="UP000658656"/>
    </source>
</evidence>
<dbReference type="InterPro" id="IPR011335">
    <property type="entry name" value="Restrct_endonuc-II-like"/>
</dbReference>
<evidence type="ECO:0000313" key="2">
    <source>
        <dbReference type="EMBL" id="GHF74300.1"/>
    </source>
</evidence>
<name>A0A8H9MEM6_9PSEU</name>
<accession>A0A8H9MEM6</accession>
<dbReference type="PANTHER" id="PTHR34107">
    <property type="entry name" value="SLL0198 PROTEIN-RELATED"/>
    <property type="match status" value="1"/>
</dbReference>
<protein>
    <recommendedName>
        <fullName evidence="1">Putative restriction endonuclease domain-containing protein</fullName>
    </recommendedName>
</protein>
<reference evidence="2" key="2">
    <citation type="submission" date="2020-09" db="EMBL/GenBank/DDBJ databases">
        <authorList>
            <person name="Sun Q."/>
            <person name="Zhou Y."/>
        </authorList>
    </citation>
    <scope>NUCLEOTIDE SEQUENCE</scope>
    <source>
        <strain evidence="2">CGMCC 4.7679</strain>
    </source>
</reference>
<dbReference type="InterPro" id="IPR008538">
    <property type="entry name" value="Uma2"/>
</dbReference>
<feature type="domain" description="Putative restriction endonuclease" evidence="1">
    <location>
        <begin position="26"/>
        <end position="183"/>
    </location>
</feature>
<reference evidence="2" key="1">
    <citation type="journal article" date="2014" name="Int. J. Syst. Evol. Microbiol.">
        <title>Complete genome sequence of Corynebacterium casei LMG S-19264T (=DSM 44701T), isolated from a smear-ripened cheese.</title>
        <authorList>
            <consortium name="US DOE Joint Genome Institute (JGI-PGF)"/>
            <person name="Walter F."/>
            <person name="Albersmeier A."/>
            <person name="Kalinowski J."/>
            <person name="Ruckert C."/>
        </authorList>
    </citation>
    <scope>NUCLEOTIDE SEQUENCE</scope>
    <source>
        <strain evidence="2">CGMCC 4.7679</strain>
    </source>
</reference>
<evidence type="ECO:0000259" key="1">
    <source>
        <dbReference type="Pfam" id="PF05685"/>
    </source>
</evidence>
<gene>
    <name evidence="2" type="ORF">GCM10017566_55110</name>
</gene>
<dbReference type="Gene3D" id="3.90.1570.10">
    <property type="entry name" value="tt1808, chain A"/>
    <property type="match status" value="1"/>
</dbReference>
<comment type="caution">
    <text evidence="2">The sequence shown here is derived from an EMBL/GenBank/DDBJ whole genome shotgun (WGS) entry which is preliminary data.</text>
</comment>
<organism evidence="2 3">
    <name type="scientific">Amycolatopsis bartoniae</name>
    <dbReference type="NCBI Taxonomy" id="941986"/>
    <lineage>
        <taxon>Bacteria</taxon>
        <taxon>Bacillati</taxon>
        <taxon>Actinomycetota</taxon>
        <taxon>Actinomycetes</taxon>
        <taxon>Pseudonocardiales</taxon>
        <taxon>Pseudonocardiaceae</taxon>
        <taxon>Amycolatopsis</taxon>
    </lineage>
</organism>
<dbReference type="Pfam" id="PF05685">
    <property type="entry name" value="Uma2"/>
    <property type="match status" value="1"/>
</dbReference>
<proteinExistence type="predicted"/>
<dbReference type="CDD" id="cd06260">
    <property type="entry name" value="DUF820-like"/>
    <property type="match status" value="1"/>
</dbReference>
<dbReference type="EMBL" id="BNAV01000010">
    <property type="protein sequence ID" value="GHF74300.1"/>
    <property type="molecule type" value="Genomic_DNA"/>
</dbReference>
<dbReference type="AlphaFoldDB" id="A0A8H9MEM6"/>
<keyword evidence="3" id="KW-1185">Reference proteome</keyword>